<protein>
    <submittedName>
        <fullName evidence="1">Uncharacterized protein</fullName>
    </submittedName>
</protein>
<dbReference type="EMBL" id="BTPU01000005">
    <property type="protein sequence ID" value="GMQ61189.1"/>
    <property type="molecule type" value="Genomic_DNA"/>
</dbReference>
<evidence type="ECO:0000313" key="2">
    <source>
        <dbReference type="Proteomes" id="UP001374599"/>
    </source>
</evidence>
<proteinExistence type="predicted"/>
<sequence length="198" mass="22970">MGKRGTRHTFETYPEELQQAIDVKLKKGIPYKDIVNWINNMEEVKEGEIKGTSIAGVHRYAKNFKERLEHSKKIREQVKAVLQETKDNPDTDMVEAANKIAIEMVVERLMNANMGELESESVLDVIGAVTKLQRSAVGNEKLKIQFMKYKADIENKRKKALEEFTTRLYDELESKYPELYQKLIIIASETFEKIELEM</sequence>
<keyword evidence="2" id="KW-1185">Reference proteome</keyword>
<evidence type="ECO:0000313" key="1">
    <source>
        <dbReference type="EMBL" id="GMQ61189.1"/>
    </source>
</evidence>
<name>A0ACB5UE26_9FIRM</name>
<comment type="caution">
    <text evidence="1">The sequence shown here is derived from an EMBL/GenBank/DDBJ whole genome shotgun (WGS) entry which is preliminary data.</text>
</comment>
<reference evidence="1" key="1">
    <citation type="submission" date="2023-09" db="EMBL/GenBank/DDBJ databases">
        <title>Vallitalea sediminicola and Vallitalea maricola sp. nov., anaerobic bacteria isolated from marine sediment.</title>
        <authorList>
            <person name="Hirano S."/>
            <person name="Maeda A."/>
            <person name="Terahara T."/>
            <person name="Mori K."/>
            <person name="Hamada M."/>
            <person name="Matsumoto R."/>
            <person name="Kobayashi T."/>
        </authorList>
    </citation>
    <scope>NUCLEOTIDE SEQUENCE</scope>
    <source>
        <strain evidence="1">AN17-2</strain>
    </source>
</reference>
<accession>A0ACB5UE26</accession>
<organism evidence="1 2">
    <name type="scientific">Vallitalea maricola</name>
    <dbReference type="NCBI Taxonomy" id="3074433"/>
    <lineage>
        <taxon>Bacteria</taxon>
        <taxon>Bacillati</taxon>
        <taxon>Bacillota</taxon>
        <taxon>Clostridia</taxon>
        <taxon>Lachnospirales</taxon>
        <taxon>Vallitaleaceae</taxon>
        <taxon>Vallitalea</taxon>
    </lineage>
</organism>
<gene>
    <name evidence="1" type="ORF">AN2V17_04170</name>
</gene>
<dbReference type="Proteomes" id="UP001374599">
    <property type="component" value="Unassembled WGS sequence"/>
</dbReference>